<dbReference type="Proteomes" id="UP000289946">
    <property type="component" value="Unassembled WGS sequence"/>
</dbReference>
<comment type="caution">
    <text evidence="1">The sequence shown here is derived from an EMBL/GenBank/DDBJ whole genome shotgun (WGS) entry which is preliminary data.</text>
</comment>
<gene>
    <name evidence="1" type="ORF">EAS62_25725</name>
</gene>
<name>A0ABY0DGF5_9BRAD</name>
<protein>
    <recommendedName>
        <fullName evidence="3">PepSY domain-containing protein</fullName>
    </recommendedName>
</protein>
<sequence length="99" mass="10674">MMNRKWILAGSGALLLGLVGVAIVTAEPEGRGAIFIAGDKPVSEDQIRQKLQSDGWSNVQIVRNGWYFEAIGSKDGQTANVAINSQNGRLRTGDDDDED</sequence>
<evidence type="ECO:0008006" key="3">
    <source>
        <dbReference type="Google" id="ProtNLM"/>
    </source>
</evidence>
<evidence type="ECO:0000313" key="1">
    <source>
        <dbReference type="EMBL" id="RXG91118.1"/>
    </source>
</evidence>
<reference evidence="1 2" key="1">
    <citation type="submission" date="2018-10" db="EMBL/GenBank/DDBJ databases">
        <title>Bradyrhizobium sp. nov., isolated from effective nodules of peanut in China.</title>
        <authorList>
            <person name="Li Y."/>
        </authorList>
    </citation>
    <scope>NUCLEOTIDE SEQUENCE [LARGE SCALE GENOMIC DNA]</scope>
    <source>
        <strain evidence="1 2">CCBAU 51781</strain>
    </source>
</reference>
<accession>A0ABY0DGF5</accession>
<proteinExistence type="predicted"/>
<dbReference type="EMBL" id="RDRA01000015">
    <property type="protein sequence ID" value="RXG91118.1"/>
    <property type="molecule type" value="Genomic_DNA"/>
</dbReference>
<evidence type="ECO:0000313" key="2">
    <source>
        <dbReference type="Proteomes" id="UP000289946"/>
    </source>
</evidence>
<organism evidence="1 2">
    <name type="scientific">Bradyrhizobium zhanjiangense</name>
    <dbReference type="NCBI Taxonomy" id="1325107"/>
    <lineage>
        <taxon>Bacteria</taxon>
        <taxon>Pseudomonadati</taxon>
        <taxon>Pseudomonadota</taxon>
        <taxon>Alphaproteobacteria</taxon>
        <taxon>Hyphomicrobiales</taxon>
        <taxon>Nitrobacteraceae</taxon>
        <taxon>Bradyrhizobium</taxon>
    </lineage>
</organism>
<keyword evidence="2" id="KW-1185">Reference proteome</keyword>